<dbReference type="InterPro" id="IPR041577">
    <property type="entry name" value="RT_RNaseH_2"/>
</dbReference>
<dbReference type="Gene3D" id="1.10.340.70">
    <property type="match status" value="1"/>
</dbReference>
<dbReference type="PROSITE" id="PS50878">
    <property type="entry name" value="RT_POL"/>
    <property type="match status" value="1"/>
</dbReference>
<dbReference type="Pfam" id="PF17921">
    <property type="entry name" value="Integrase_H2C2"/>
    <property type="match status" value="1"/>
</dbReference>
<sequence length="601" mass="68869">MVKCTPVKIKVKDDVTPYSISTARRVPIPLQSKVKKELERMKALDIIEEITEPTDWVSPMVPVPKANGDVYLRKLNQAVQREKYIIPMFDDIIHQLRGLTIFSKLDAQSGFWQLPLDPDTAKLTTFITPYGRFFMKRVPFGISSAPKIFMRTVSEILKGIDGVICYFDDILCYSKTKEEHENLIAQVQRRLREASLQLNEAKCEYRKSEITFLGHVIDAKGCRPDPRKVEAIKDMPEPRDTTELRRYLGMVNYLCRYMPHLSTVSKPLNLLLMKDMAWTWGPEQTESFKKIREMLTTAPLLSYFDPSRPTVVEADSSSYGIGGCLLQEFDDGLKPIAYCSRTLTNAEQKYAQIEKEFLASVWACERFDRYLMGLDSFTLLTDHKPLVPLINSKYLSEAPIRCQRMLIRLMRYKPKAEYRPGPTMVTSDTLSRCPTTTSTSSRTLEVEQNLQNDIQFHVDVITSTWPITDEKLKEIKAKTQEDPILKTAFEYTTSGWPMYKEDVKLAARELYGVRNELSVVDGLLLRGDCIILNRIHDGHPGISKSRERAKQAVWWPGISKDIQQMVAGCGHCLEKSPTQQKEPLMTSELPDRPFQKVAVDI</sequence>
<dbReference type="Pfam" id="PF00078">
    <property type="entry name" value="RVT_1"/>
    <property type="match status" value="1"/>
</dbReference>
<dbReference type="InterPro" id="IPR043502">
    <property type="entry name" value="DNA/RNA_pol_sf"/>
</dbReference>
<dbReference type="InterPro" id="IPR041588">
    <property type="entry name" value="Integrase_H2C2"/>
</dbReference>
<evidence type="ECO:0000313" key="4">
    <source>
        <dbReference type="EMBL" id="GFO32381.1"/>
    </source>
</evidence>
<dbReference type="PANTHER" id="PTHR37984">
    <property type="entry name" value="PROTEIN CBG26694"/>
    <property type="match status" value="1"/>
</dbReference>
<dbReference type="InterPro" id="IPR043128">
    <property type="entry name" value="Rev_trsase/Diguanyl_cyclase"/>
</dbReference>
<dbReference type="Gene3D" id="3.30.70.270">
    <property type="match status" value="2"/>
</dbReference>
<feature type="domain" description="Reverse transcriptase" evidence="3">
    <location>
        <begin position="1"/>
        <end position="217"/>
    </location>
</feature>
<gene>
    <name evidence="4" type="ORF">PoB_005888600</name>
</gene>
<dbReference type="FunFam" id="3.30.70.270:FF:000026">
    <property type="entry name" value="Transposon Ty3-G Gag-Pol polyprotein"/>
    <property type="match status" value="1"/>
</dbReference>
<keyword evidence="5" id="KW-1185">Reference proteome</keyword>
<evidence type="ECO:0000256" key="2">
    <source>
        <dbReference type="SAM" id="Coils"/>
    </source>
</evidence>
<organism evidence="4 5">
    <name type="scientific">Plakobranchus ocellatus</name>
    <dbReference type="NCBI Taxonomy" id="259542"/>
    <lineage>
        <taxon>Eukaryota</taxon>
        <taxon>Metazoa</taxon>
        <taxon>Spiralia</taxon>
        <taxon>Lophotrochozoa</taxon>
        <taxon>Mollusca</taxon>
        <taxon>Gastropoda</taxon>
        <taxon>Heterobranchia</taxon>
        <taxon>Euthyneura</taxon>
        <taxon>Panpulmonata</taxon>
        <taxon>Sacoglossa</taxon>
        <taxon>Placobranchoidea</taxon>
        <taxon>Plakobranchidae</taxon>
        <taxon>Plakobranchus</taxon>
    </lineage>
</organism>
<dbReference type="InterPro" id="IPR050951">
    <property type="entry name" value="Retrovirus_Pol_polyprotein"/>
</dbReference>
<dbReference type="CDD" id="cd09274">
    <property type="entry name" value="RNase_HI_RT_Ty3"/>
    <property type="match status" value="1"/>
</dbReference>
<dbReference type="Pfam" id="PF17919">
    <property type="entry name" value="RT_RNaseH_2"/>
    <property type="match status" value="1"/>
</dbReference>
<dbReference type="CDD" id="cd01647">
    <property type="entry name" value="RT_LTR"/>
    <property type="match status" value="1"/>
</dbReference>
<accession>A0AAV4CAQ6</accession>
<comment type="caution">
    <text evidence="4">The sequence shown here is derived from an EMBL/GenBank/DDBJ whole genome shotgun (WGS) entry which is preliminary data.</text>
</comment>
<dbReference type="Proteomes" id="UP000735302">
    <property type="component" value="Unassembled WGS sequence"/>
</dbReference>
<name>A0AAV4CAQ6_9GAST</name>
<evidence type="ECO:0000256" key="1">
    <source>
        <dbReference type="ARBA" id="ARBA00023268"/>
    </source>
</evidence>
<proteinExistence type="predicted"/>
<feature type="non-terminal residue" evidence="4">
    <location>
        <position position="601"/>
    </location>
</feature>
<dbReference type="Gene3D" id="3.10.10.10">
    <property type="entry name" value="HIV Type 1 Reverse Transcriptase, subunit A, domain 1"/>
    <property type="match status" value="1"/>
</dbReference>
<dbReference type="GO" id="GO:0003824">
    <property type="term" value="F:catalytic activity"/>
    <property type="evidence" value="ECO:0007669"/>
    <property type="project" value="UniProtKB-KW"/>
</dbReference>
<feature type="coiled-coil region" evidence="2">
    <location>
        <begin position="177"/>
        <end position="211"/>
    </location>
</feature>
<evidence type="ECO:0000259" key="3">
    <source>
        <dbReference type="PROSITE" id="PS50878"/>
    </source>
</evidence>
<evidence type="ECO:0000313" key="5">
    <source>
        <dbReference type="Proteomes" id="UP000735302"/>
    </source>
</evidence>
<dbReference type="AlphaFoldDB" id="A0AAV4CAQ6"/>
<protein>
    <submittedName>
        <fullName evidence="4">Pol polyprotein</fullName>
    </submittedName>
</protein>
<keyword evidence="2" id="KW-0175">Coiled coil</keyword>
<dbReference type="InterPro" id="IPR000477">
    <property type="entry name" value="RT_dom"/>
</dbReference>
<dbReference type="EMBL" id="BLXT01006613">
    <property type="protein sequence ID" value="GFO32381.1"/>
    <property type="molecule type" value="Genomic_DNA"/>
</dbReference>
<reference evidence="4 5" key="1">
    <citation type="journal article" date="2021" name="Elife">
        <title>Chloroplast acquisition without the gene transfer in kleptoplastic sea slugs, Plakobranchus ocellatus.</title>
        <authorList>
            <person name="Maeda T."/>
            <person name="Takahashi S."/>
            <person name="Yoshida T."/>
            <person name="Shimamura S."/>
            <person name="Takaki Y."/>
            <person name="Nagai Y."/>
            <person name="Toyoda A."/>
            <person name="Suzuki Y."/>
            <person name="Arimoto A."/>
            <person name="Ishii H."/>
            <person name="Satoh N."/>
            <person name="Nishiyama T."/>
            <person name="Hasebe M."/>
            <person name="Maruyama T."/>
            <person name="Minagawa J."/>
            <person name="Obokata J."/>
            <person name="Shigenobu S."/>
        </authorList>
    </citation>
    <scope>NUCLEOTIDE SEQUENCE [LARGE SCALE GENOMIC DNA]</scope>
</reference>
<keyword evidence="1" id="KW-0511">Multifunctional enzyme</keyword>
<dbReference type="PANTHER" id="PTHR37984:SF5">
    <property type="entry name" value="PROTEIN NYNRIN-LIKE"/>
    <property type="match status" value="1"/>
</dbReference>
<dbReference type="SUPFAM" id="SSF56672">
    <property type="entry name" value="DNA/RNA polymerases"/>
    <property type="match status" value="1"/>
</dbReference>